<dbReference type="SUPFAM" id="SSF52540">
    <property type="entry name" value="P-loop containing nucleoside triphosphate hydrolases"/>
    <property type="match status" value="1"/>
</dbReference>
<keyword evidence="12" id="KW-1185">Reference proteome</keyword>
<dbReference type="InterPro" id="IPR011527">
    <property type="entry name" value="ABC1_TM_dom"/>
</dbReference>
<feature type="non-terminal residue" evidence="11">
    <location>
        <position position="1"/>
    </location>
</feature>
<evidence type="ECO:0000256" key="6">
    <source>
        <dbReference type="ARBA" id="ARBA00022989"/>
    </source>
</evidence>
<dbReference type="AlphaFoldDB" id="A0A8E2EPC1"/>
<dbReference type="GO" id="GO:0005524">
    <property type="term" value="F:ATP binding"/>
    <property type="evidence" value="ECO:0007669"/>
    <property type="project" value="UniProtKB-KW"/>
</dbReference>
<evidence type="ECO:0000313" key="11">
    <source>
        <dbReference type="EMBL" id="OCL02171.1"/>
    </source>
</evidence>
<dbReference type="InterPro" id="IPR027417">
    <property type="entry name" value="P-loop_NTPase"/>
</dbReference>
<dbReference type="InterPro" id="IPR003439">
    <property type="entry name" value="ABC_transporter-like_ATP-bd"/>
</dbReference>
<dbReference type="Proteomes" id="UP000250140">
    <property type="component" value="Unassembled WGS sequence"/>
</dbReference>
<dbReference type="PANTHER" id="PTHR24221:SF503">
    <property type="entry name" value="MITOCHONDRIAL POTASSIUM CHANNEL ATP-BINDING SUBUNIT"/>
    <property type="match status" value="1"/>
</dbReference>
<comment type="subcellular location">
    <subcellularLocation>
        <location evidence="1">Membrane</location>
        <topology evidence="1">Multi-pass membrane protein</topology>
    </subcellularLocation>
</comment>
<reference evidence="11 12" key="1">
    <citation type="journal article" date="2016" name="Nat. Commun.">
        <title>Ectomycorrhizal ecology is imprinted in the genome of the dominant symbiotic fungus Cenococcum geophilum.</title>
        <authorList>
            <consortium name="DOE Joint Genome Institute"/>
            <person name="Peter M."/>
            <person name="Kohler A."/>
            <person name="Ohm R.A."/>
            <person name="Kuo A."/>
            <person name="Krutzmann J."/>
            <person name="Morin E."/>
            <person name="Arend M."/>
            <person name="Barry K.W."/>
            <person name="Binder M."/>
            <person name="Choi C."/>
            <person name="Clum A."/>
            <person name="Copeland A."/>
            <person name="Grisel N."/>
            <person name="Haridas S."/>
            <person name="Kipfer T."/>
            <person name="LaButti K."/>
            <person name="Lindquist E."/>
            <person name="Lipzen A."/>
            <person name="Maire R."/>
            <person name="Meier B."/>
            <person name="Mihaltcheva S."/>
            <person name="Molinier V."/>
            <person name="Murat C."/>
            <person name="Poggeler S."/>
            <person name="Quandt C.A."/>
            <person name="Sperisen C."/>
            <person name="Tritt A."/>
            <person name="Tisserant E."/>
            <person name="Crous P.W."/>
            <person name="Henrissat B."/>
            <person name="Nehls U."/>
            <person name="Egli S."/>
            <person name="Spatafora J.W."/>
            <person name="Grigoriev I.V."/>
            <person name="Martin F.M."/>
        </authorList>
    </citation>
    <scope>NUCLEOTIDE SEQUENCE [LARGE SCALE GENOMIC DNA]</scope>
    <source>
        <strain evidence="11 12">CBS 207.34</strain>
    </source>
</reference>
<dbReference type="GO" id="GO:0016020">
    <property type="term" value="C:membrane"/>
    <property type="evidence" value="ECO:0007669"/>
    <property type="project" value="UniProtKB-SubCell"/>
</dbReference>
<feature type="transmembrane region" description="Helical" evidence="8">
    <location>
        <begin position="168"/>
        <end position="187"/>
    </location>
</feature>
<dbReference type="PANTHER" id="PTHR24221">
    <property type="entry name" value="ATP-BINDING CASSETTE SUB-FAMILY B"/>
    <property type="match status" value="1"/>
</dbReference>
<dbReference type="SMART" id="SM00382">
    <property type="entry name" value="AAA"/>
    <property type="match status" value="1"/>
</dbReference>
<keyword evidence="3 8" id="KW-0812">Transmembrane</keyword>
<dbReference type="InterPro" id="IPR003593">
    <property type="entry name" value="AAA+_ATPase"/>
</dbReference>
<name>A0A8E2EPC1_9PEZI</name>
<dbReference type="Pfam" id="PF00005">
    <property type="entry name" value="ABC_tran"/>
    <property type="match status" value="1"/>
</dbReference>
<evidence type="ECO:0000256" key="4">
    <source>
        <dbReference type="ARBA" id="ARBA00022741"/>
    </source>
</evidence>
<evidence type="ECO:0000256" key="3">
    <source>
        <dbReference type="ARBA" id="ARBA00022692"/>
    </source>
</evidence>
<dbReference type="GO" id="GO:0140359">
    <property type="term" value="F:ABC-type transporter activity"/>
    <property type="evidence" value="ECO:0007669"/>
    <property type="project" value="InterPro"/>
</dbReference>
<dbReference type="InterPro" id="IPR039421">
    <property type="entry name" value="Type_1_exporter"/>
</dbReference>
<keyword evidence="7 8" id="KW-0472">Membrane</keyword>
<dbReference type="Gene3D" id="3.40.50.300">
    <property type="entry name" value="P-loop containing nucleotide triphosphate hydrolases"/>
    <property type="match status" value="1"/>
</dbReference>
<feature type="domain" description="ABC transporter" evidence="9">
    <location>
        <begin position="265"/>
        <end position="503"/>
    </location>
</feature>
<protein>
    <submittedName>
        <fullName evidence="11">Leptomycin B resistance protein pmd1</fullName>
    </submittedName>
</protein>
<comment type="similarity">
    <text evidence="2">Belongs to the ABC transporter superfamily. ABCB family. Multidrug resistance exporter (TC 3.A.1.201) subfamily.</text>
</comment>
<keyword evidence="4" id="KW-0547">Nucleotide-binding</keyword>
<evidence type="ECO:0000259" key="9">
    <source>
        <dbReference type="PROSITE" id="PS50893"/>
    </source>
</evidence>
<dbReference type="EMBL" id="KV750991">
    <property type="protein sequence ID" value="OCL02171.1"/>
    <property type="molecule type" value="Genomic_DNA"/>
</dbReference>
<dbReference type="InterPro" id="IPR017871">
    <property type="entry name" value="ABC_transporter-like_CS"/>
</dbReference>
<dbReference type="Pfam" id="PF00664">
    <property type="entry name" value="ABC_membrane"/>
    <property type="match status" value="1"/>
</dbReference>
<organism evidence="11 12">
    <name type="scientific">Glonium stellatum</name>
    <dbReference type="NCBI Taxonomy" id="574774"/>
    <lineage>
        <taxon>Eukaryota</taxon>
        <taxon>Fungi</taxon>
        <taxon>Dikarya</taxon>
        <taxon>Ascomycota</taxon>
        <taxon>Pezizomycotina</taxon>
        <taxon>Dothideomycetes</taxon>
        <taxon>Pleosporomycetidae</taxon>
        <taxon>Gloniales</taxon>
        <taxon>Gloniaceae</taxon>
        <taxon>Glonium</taxon>
    </lineage>
</organism>
<proteinExistence type="inferred from homology"/>
<accession>A0A8E2EPC1</accession>
<dbReference type="PROSITE" id="PS50893">
    <property type="entry name" value="ABC_TRANSPORTER_2"/>
    <property type="match status" value="1"/>
</dbReference>
<keyword evidence="6 8" id="KW-1133">Transmembrane helix</keyword>
<keyword evidence="5" id="KW-0067">ATP-binding</keyword>
<evidence type="ECO:0000256" key="2">
    <source>
        <dbReference type="ARBA" id="ARBA00007577"/>
    </source>
</evidence>
<dbReference type="PROSITE" id="PS50929">
    <property type="entry name" value="ABC_TM1F"/>
    <property type="match status" value="1"/>
</dbReference>
<feature type="domain" description="ABC transmembrane type-1" evidence="10">
    <location>
        <begin position="4"/>
        <end position="227"/>
    </location>
</feature>
<feature type="transmembrane region" description="Helical" evidence="8">
    <location>
        <begin position="84"/>
        <end position="109"/>
    </location>
</feature>
<evidence type="ECO:0000256" key="5">
    <source>
        <dbReference type="ARBA" id="ARBA00022840"/>
    </source>
</evidence>
<sequence length="507" mass="55094">GVAFAYSTERLSRRVRDLSFRSIMSQDIGFFDEKPHSIGALTSLLSASTEDLTGLSGPVIGGVLTFISTIITGIVLALAIGWKLALVCTACIPLVVACGWIRLQMLAVVDAKVRRSGKEPAAYASELVRSVKTVASLGMEESILVQYEGLVATYAKDSLRSIFSASTLYAASQSVTFFCAALMFWYGGNLIADHEYSLFQFYICFVALISGSQIAATIFSYAPNASKAMHASKELDDILNRKPNINDASKGTALSAEKGDFGCRVEFCSVSLRYPSRLERLSLDDFSLDVEPGQTIALVGPSGCGKSTIVSLLGRFYNPESDVIKVDGRDISEYDVHQYRRIISLVSQEAFLFSGTIHENIAIGLPDEEVPDEAIFSVCKQANIYDFVASLPDGISTTVGTGGSMLSGGQKQRIAIARAMLRKPRLLLLDEATAALDTKSEVLVQAALDAAAEGRTTIVAAHRLSTIRNADVICVFDLGKLIEKGTRDELMEMRRKYWQMVNMQNLK</sequence>
<dbReference type="FunFam" id="3.40.50.300:FF:000913">
    <property type="entry name" value="ABC multidrug transporter SitT"/>
    <property type="match status" value="1"/>
</dbReference>
<evidence type="ECO:0000256" key="7">
    <source>
        <dbReference type="ARBA" id="ARBA00023136"/>
    </source>
</evidence>
<feature type="transmembrane region" description="Helical" evidence="8">
    <location>
        <begin position="59"/>
        <end position="78"/>
    </location>
</feature>
<dbReference type="GO" id="GO:0016887">
    <property type="term" value="F:ATP hydrolysis activity"/>
    <property type="evidence" value="ECO:0007669"/>
    <property type="project" value="InterPro"/>
</dbReference>
<dbReference type="CDD" id="cd18578">
    <property type="entry name" value="ABC_6TM_Pgp_ABCB1_D2_like"/>
    <property type="match status" value="1"/>
</dbReference>
<dbReference type="InterPro" id="IPR036640">
    <property type="entry name" value="ABC1_TM_sf"/>
</dbReference>
<dbReference type="OrthoDB" id="6500128at2759"/>
<dbReference type="Gene3D" id="1.20.1560.10">
    <property type="entry name" value="ABC transporter type 1, transmembrane domain"/>
    <property type="match status" value="2"/>
</dbReference>
<feature type="transmembrane region" description="Helical" evidence="8">
    <location>
        <begin position="199"/>
        <end position="222"/>
    </location>
</feature>
<evidence type="ECO:0000313" key="12">
    <source>
        <dbReference type="Proteomes" id="UP000250140"/>
    </source>
</evidence>
<gene>
    <name evidence="11" type="ORF">AOQ84DRAFT_305208</name>
</gene>
<evidence type="ECO:0000259" key="10">
    <source>
        <dbReference type="PROSITE" id="PS50929"/>
    </source>
</evidence>
<evidence type="ECO:0000256" key="1">
    <source>
        <dbReference type="ARBA" id="ARBA00004141"/>
    </source>
</evidence>
<dbReference type="PROSITE" id="PS00211">
    <property type="entry name" value="ABC_TRANSPORTER_1"/>
    <property type="match status" value="1"/>
</dbReference>
<evidence type="ECO:0000256" key="8">
    <source>
        <dbReference type="SAM" id="Phobius"/>
    </source>
</evidence>
<dbReference type="SUPFAM" id="SSF90123">
    <property type="entry name" value="ABC transporter transmembrane region"/>
    <property type="match status" value="1"/>
</dbReference>
<dbReference type="CDD" id="cd03249">
    <property type="entry name" value="ABC_MTABC3_MDL1_MDL2"/>
    <property type="match status" value="1"/>
</dbReference>